<evidence type="ECO:0000256" key="4">
    <source>
        <dbReference type="ARBA" id="ARBA00012448"/>
    </source>
</evidence>
<evidence type="ECO:0000256" key="9">
    <source>
        <dbReference type="ARBA" id="ARBA00022960"/>
    </source>
</evidence>
<dbReference type="InterPro" id="IPR012907">
    <property type="entry name" value="Peptidase_S11_C"/>
</dbReference>
<comment type="pathway">
    <text evidence="2">Cell wall biogenesis; peptidoglycan biosynthesis.</text>
</comment>
<gene>
    <name evidence="16" type="ORF">ACFQ33_02485</name>
</gene>
<evidence type="ECO:0000256" key="10">
    <source>
        <dbReference type="ARBA" id="ARBA00022984"/>
    </source>
</evidence>
<evidence type="ECO:0000256" key="14">
    <source>
        <dbReference type="SAM" id="SignalP"/>
    </source>
</evidence>
<keyword evidence="10" id="KW-0573">Peptidoglycan synthesis</keyword>
<keyword evidence="17" id="KW-1185">Reference proteome</keyword>
<evidence type="ECO:0000256" key="2">
    <source>
        <dbReference type="ARBA" id="ARBA00004752"/>
    </source>
</evidence>
<evidence type="ECO:0000259" key="15">
    <source>
        <dbReference type="SMART" id="SM00936"/>
    </source>
</evidence>
<dbReference type="Proteomes" id="UP001597173">
    <property type="component" value="Unassembled WGS sequence"/>
</dbReference>
<dbReference type="EMBL" id="JBHTNF010000001">
    <property type="protein sequence ID" value="MFD1326767.1"/>
    <property type="molecule type" value="Genomic_DNA"/>
</dbReference>
<dbReference type="InterPro" id="IPR018044">
    <property type="entry name" value="Peptidase_S11"/>
</dbReference>
<dbReference type="InterPro" id="IPR037167">
    <property type="entry name" value="Peptidase_S11_C_sf"/>
</dbReference>
<evidence type="ECO:0000256" key="1">
    <source>
        <dbReference type="ARBA" id="ARBA00003217"/>
    </source>
</evidence>
<dbReference type="InterPro" id="IPR001967">
    <property type="entry name" value="Peptidase_S11_N"/>
</dbReference>
<evidence type="ECO:0000256" key="5">
    <source>
        <dbReference type="ARBA" id="ARBA00022645"/>
    </source>
</evidence>
<reference evidence="17" key="1">
    <citation type="journal article" date="2019" name="Int. J. Syst. Evol. Microbiol.">
        <title>The Global Catalogue of Microorganisms (GCM) 10K type strain sequencing project: providing services to taxonomists for standard genome sequencing and annotation.</title>
        <authorList>
            <consortium name="The Broad Institute Genomics Platform"/>
            <consortium name="The Broad Institute Genome Sequencing Center for Infectious Disease"/>
            <person name="Wu L."/>
            <person name="Ma J."/>
        </authorList>
    </citation>
    <scope>NUCLEOTIDE SEQUENCE [LARGE SCALE GENOMIC DNA]</scope>
    <source>
        <strain evidence="17">CCUG 55609</strain>
    </source>
</reference>
<evidence type="ECO:0000256" key="3">
    <source>
        <dbReference type="ARBA" id="ARBA00007164"/>
    </source>
</evidence>
<dbReference type="GO" id="GO:0004180">
    <property type="term" value="F:carboxypeptidase activity"/>
    <property type="evidence" value="ECO:0007669"/>
    <property type="project" value="UniProtKB-KW"/>
</dbReference>
<dbReference type="Pfam" id="PF07943">
    <property type="entry name" value="PBP5_C"/>
    <property type="match status" value="1"/>
</dbReference>
<keyword evidence="8 16" id="KW-0378">Hydrolase</keyword>
<evidence type="ECO:0000313" key="16">
    <source>
        <dbReference type="EMBL" id="MFD1326767.1"/>
    </source>
</evidence>
<dbReference type="PANTHER" id="PTHR21581">
    <property type="entry name" value="D-ALANYL-D-ALANINE CARBOXYPEPTIDASE"/>
    <property type="match status" value="1"/>
</dbReference>
<dbReference type="EC" id="3.4.16.4" evidence="4"/>
<feature type="signal peptide" evidence="14">
    <location>
        <begin position="1"/>
        <end position="20"/>
    </location>
</feature>
<keyword evidence="9" id="KW-0133">Cell shape</keyword>
<sequence length="387" mass="41749">MFARLLTAFFLCLVLPWTVAAQSAGGATAFDTKAKQIYLIDAATGTVLFARGENEPVAAASLAKVMTLAVVFKAVHDGEINLDTTFPVSEHAWRTGGAPSRTATMFAALKSQIRVEDLIRGVAVLAANDACIVLAEGIAGSESAFAARMNQQAKELGLARSRFDNATGLPSPGNKVSMRDLVGLAQHLQGSYPDLYRYYSEPEFEWNKIKQRNRNPLATMNIGADGLVMGFAEDAGYGLVASVERNGRRLFLAMSGLSSDKERLDEARRLIDWAMTSFASRTLFKAGETIAEASVYGGSAGHVPLLARQDVDVLLPIGSTERLSARVIYSWPLRAPVASGQGVGVLRIWSGDRFLREVPLETAASVEVGTLSSRALDALQELLFFWL</sequence>
<evidence type="ECO:0000256" key="6">
    <source>
        <dbReference type="ARBA" id="ARBA00022670"/>
    </source>
</evidence>
<dbReference type="InterPro" id="IPR012338">
    <property type="entry name" value="Beta-lactam/transpept-like"/>
</dbReference>
<name>A0ABW3YQC2_MYCRA</name>
<accession>A0ABW3YQC2</accession>
<dbReference type="PRINTS" id="PR00725">
    <property type="entry name" value="DADACBPTASE1"/>
</dbReference>
<dbReference type="Gene3D" id="2.60.410.10">
    <property type="entry name" value="D-Ala-D-Ala carboxypeptidase, C-terminal domain"/>
    <property type="match status" value="1"/>
</dbReference>
<evidence type="ECO:0000313" key="17">
    <source>
        <dbReference type="Proteomes" id="UP001597173"/>
    </source>
</evidence>
<evidence type="ECO:0000256" key="7">
    <source>
        <dbReference type="ARBA" id="ARBA00022729"/>
    </source>
</evidence>
<dbReference type="PANTHER" id="PTHR21581:SF6">
    <property type="entry name" value="TRAFFICKING PROTEIN PARTICLE COMPLEX SUBUNIT 12"/>
    <property type="match status" value="1"/>
</dbReference>
<organism evidence="16 17">
    <name type="scientific">Mycoplana ramosa</name>
    <name type="common">Mycoplana bullata</name>
    <dbReference type="NCBI Taxonomy" id="40837"/>
    <lineage>
        <taxon>Bacteria</taxon>
        <taxon>Pseudomonadati</taxon>
        <taxon>Pseudomonadota</taxon>
        <taxon>Alphaproteobacteria</taxon>
        <taxon>Hyphomicrobiales</taxon>
        <taxon>Rhizobiaceae</taxon>
        <taxon>Mycoplana</taxon>
    </lineage>
</organism>
<evidence type="ECO:0000256" key="8">
    <source>
        <dbReference type="ARBA" id="ARBA00022801"/>
    </source>
</evidence>
<feature type="domain" description="Peptidase S11 D-Ala-D-Ala carboxypeptidase A C-terminal" evidence="15">
    <location>
        <begin position="278"/>
        <end position="368"/>
    </location>
</feature>
<dbReference type="SUPFAM" id="SSF56601">
    <property type="entry name" value="beta-lactamase/transpeptidase-like"/>
    <property type="match status" value="1"/>
</dbReference>
<protein>
    <recommendedName>
        <fullName evidence="4">serine-type D-Ala-D-Ala carboxypeptidase</fullName>
        <ecNumber evidence="4">3.4.16.4</ecNumber>
    </recommendedName>
</protein>
<keyword evidence="6" id="KW-0645">Protease</keyword>
<dbReference type="Pfam" id="PF00768">
    <property type="entry name" value="Peptidase_S11"/>
    <property type="match status" value="1"/>
</dbReference>
<feature type="chain" id="PRO_5046597374" description="serine-type D-Ala-D-Ala carboxypeptidase" evidence="14">
    <location>
        <begin position="21"/>
        <end position="387"/>
    </location>
</feature>
<dbReference type="SMART" id="SM00936">
    <property type="entry name" value="PBP5_C"/>
    <property type="match status" value="1"/>
</dbReference>
<evidence type="ECO:0000256" key="13">
    <source>
        <dbReference type="RuleBase" id="RU004016"/>
    </source>
</evidence>
<evidence type="ECO:0000256" key="11">
    <source>
        <dbReference type="ARBA" id="ARBA00023316"/>
    </source>
</evidence>
<dbReference type="SUPFAM" id="SSF69189">
    <property type="entry name" value="Penicillin-binding protein associated domain"/>
    <property type="match status" value="1"/>
</dbReference>
<keyword evidence="5 16" id="KW-0121">Carboxypeptidase</keyword>
<keyword evidence="7 14" id="KW-0732">Signal</keyword>
<evidence type="ECO:0000256" key="12">
    <source>
        <dbReference type="ARBA" id="ARBA00034000"/>
    </source>
</evidence>
<proteinExistence type="inferred from homology"/>
<comment type="caution">
    <text evidence="16">The sequence shown here is derived from an EMBL/GenBank/DDBJ whole genome shotgun (WGS) entry which is preliminary data.</text>
</comment>
<keyword evidence="11" id="KW-0961">Cell wall biogenesis/degradation</keyword>
<comment type="function">
    <text evidence="1">Removes C-terminal D-alanyl residues from sugar-peptide cell wall precursors.</text>
</comment>
<comment type="catalytic activity">
    <reaction evidence="12">
        <text>Preferential cleavage: (Ac)2-L-Lys-D-Ala-|-D-Ala. Also transpeptidation of peptidyl-alanyl moieties that are N-acyl substituents of D-alanine.</text>
        <dbReference type="EC" id="3.4.16.4"/>
    </reaction>
</comment>
<dbReference type="Gene3D" id="3.40.710.10">
    <property type="entry name" value="DD-peptidase/beta-lactamase superfamily"/>
    <property type="match status" value="1"/>
</dbReference>
<comment type="similarity">
    <text evidence="3 13">Belongs to the peptidase S11 family.</text>
</comment>
<dbReference type="InterPro" id="IPR015956">
    <property type="entry name" value="Peniciliin-bd_prot_C_sf"/>
</dbReference>
<dbReference type="RefSeq" id="WP_374840077.1">
    <property type="nucleotide sequence ID" value="NZ_JBHEEW010000013.1"/>
</dbReference>